<dbReference type="PATRIC" id="fig|2064.6.peg.5640"/>
<accession>A0A0D0PJ88</accession>
<dbReference type="STRING" id="2064.TR51_26545"/>
<keyword evidence="2" id="KW-1185">Reference proteome</keyword>
<proteinExistence type="predicted"/>
<reference evidence="1 2" key="1">
    <citation type="submission" date="2015-02" db="EMBL/GenBank/DDBJ databases">
        <title>Draft genome sequence of Kitasatospora griseola MF730-N6, a bafilomycin, terpentecin and satosporin producer.</title>
        <authorList>
            <person name="Arens J.C."/>
            <person name="Haltli B."/>
            <person name="Kerr R.G."/>
        </authorList>
    </citation>
    <scope>NUCLEOTIDE SEQUENCE [LARGE SCALE GENOMIC DNA]</scope>
    <source>
        <strain evidence="1 2">MF730-N6</strain>
    </source>
</reference>
<organism evidence="1 2">
    <name type="scientific">Kitasatospora griseola</name>
    <name type="common">Streptomyces griseolosporeus</name>
    <dbReference type="NCBI Taxonomy" id="2064"/>
    <lineage>
        <taxon>Bacteria</taxon>
        <taxon>Bacillati</taxon>
        <taxon>Actinomycetota</taxon>
        <taxon>Actinomycetes</taxon>
        <taxon>Kitasatosporales</taxon>
        <taxon>Streptomycetaceae</taxon>
        <taxon>Kitasatospora</taxon>
    </lineage>
</organism>
<name>A0A0D0PJ88_KITGR</name>
<dbReference type="InterPro" id="IPR011990">
    <property type="entry name" value="TPR-like_helical_dom_sf"/>
</dbReference>
<dbReference type="Proteomes" id="UP000032066">
    <property type="component" value="Unassembled WGS sequence"/>
</dbReference>
<comment type="caution">
    <text evidence="1">The sequence shown here is derived from an EMBL/GenBank/DDBJ whole genome shotgun (WGS) entry which is preliminary data.</text>
</comment>
<protein>
    <recommendedName>
        <fullName evidence="3">MalT-like TPR region domain-containing protein</fullName>
    </recommendedName>
</protein>
<gene>
    <name evidence="1" type="ORF">TR51_26545</name>
</gene>
<dbReference type="Gene3D" id="1.25.40.10">
    <property type="entry name" value="Tetratricopeptide repeat domain"/>
    <property type="match status" value="1"/>
</dbReference>
<evidence type="ECO:0000313" key="2">
    <source>
        <dbReference type="Proteomes" id="UP000032066"/>
    </source>
</evidence>
<dbReference type="SUPFAM" id="SSF48452">
    <property type="entry name" value="TPR-like"/>
    <property type="match status" value="1"/>
</dbReference>
<dbReference type="EMBL" id="JXZB01000004">
    <property type="protein sequence ID" value="KIQ62564.1"/>
    <property type="molecule type" value="Genomic_DNA"/>
</dbReference>
<evidence type="ECO:0000313" key="1">
    <source>
        <dbReference type="EMBL" id="KIQ62564.1"/>
    </source>
</evidence>
<dbReference type="AlphaFoldDB" id="A0A0D0PJ88"/>
<sequence>MRDPRPAHRPAPQRRAAAAAPALGAALATARDGDHPTALAAALLLAAGGPPDALGATARQYGAHPDPWIRSAAQLALGRIELSAGRTDPAERSLRAAVDGFRARGDRWGLAMALVTLAAHLALTGAAEEALAALDEAALRDTETGGTGESPLTLLLSGRLRTRNGDPAAARADLERARTAAAHARDPHLEAAAHYALGELARRTGDFTAALATQRRTLRQLEQLPATTPTHQHLLALVHSSLARTHHRLADPPAAASLHRRALELAATTRDRPVRADVLEAWAEHRLALADPAHATTALAAAYALRGGHDAGDPELRAVLDGCAAALGDAEFRAAWERGPALAEPEAFALAVGQRPGG</sequence>
<evidence type="ECO:0008006" key="3">
    <source>
        <dbReference type="Google" id="ProtNLM"/>
    </source>
</evidence>